<sequence length="81" mass="9176">MRLALDVVTAHRIARGLSLDQERITATRDLIEERVLLALEETDESTMPLDWSWQQAAEKISLQIAMAIVHEQKKEPPPSAL</sequence>
<evidence type="ECO:0000313" key="1">
    <source>
        <dbReference type="EMBL" id="CDN86916.1"/>
    </source>
</evidence>
<reference evidence="2" key="1">
    <citation type="submission" date="2014-11" db="EMBL/GenBank/DDBJ databases">
        <title>Draft genome sequence of Hydrogenophaga intermedia S1.</title>
        <authorList>
            <person name="Gan H.M."/>
            <person name="Chew T.H."/>
            <person name="Stolz A."/>
        </authorList>
    </citation>
    <scope>NUCLEOTIDE SEQUENCE [LARGE SCALE GENOMIC DNA]</scope>
    <source>
        <strain evidence="2">S1</strain>
    </source>
</reference>
<name>A0A1L1PLH8_HYDIT</name>
<dbReference type="Proteomes" id="UP000028878">
    <property type="component" value="Unassembled WGS sequence"/>
</dbReference>
<accession>A0A1L1PLH8</accession>
<protein>
    <submittedName>
        <fullName evidence="1">Uncharacterized protein</fullName>
    </submittedName>
</protein>
<proteinExistence type="predicted"/>
<dbReference type="EMBL" id="CCAE010000007">
    <property type="protein sequence ID" value="CDN86916.1"/>
    <property type="molecule type" value="Genomic_DNA"/>
</dbReference>
<evidence type="ECO:0000313" key="2">
    <source>
        <dbReference type="Proteomes" id="UP000028878"/>
    </source>
</evidence>
<keyword evidence="2" id="KW-1185">Reference proteome</keyword>
<gene>
    <name evidence="1" type="ORF">BN948_01334</name>
</gene>
<organism evidence="1 2">
    <name type="scientific">Hydrogenophaga intermedia</name>
    <dbReference type="NCBI Taxonomy" id="65786"/>
    <lineage>
        <taxon>Bacteria</taxon>
        <taxon>Pseudomonadati</taxon>
        <taxon>Pseudomonadota</taxon>
        <taxon>Betaproteobacteria</taxon>
        <taxon>Burkholderiales</taxon>
        <taxon>Comamonadaceae</taxon>
        <taxon>Hydrogenophaga</taxon>
    </lineage>
</organism>
<dbReference type="AlphaFoldDB" id="A0A1L1PLH8"/>